<dbReference type="PROSITE" id="PS01009">
    <property type="entry name" value="CRISP_1"/>
    <property type="match status" value="1"/>
</dbReference>
<dbReference type="PRINTS" id="PR00837">
    <property type="entry name" value="V5TPXLIKE"/>
</dbReference>
<sequence length="258" mass="27033">MRCAGYRVLATHALLLLLSGGLATADETTTTTLHSTTTVLTITTTVSSGTSVFPTTEITMVAGSASQPTGAAVATGTIAYTGNALQAAVLNSTNYYRAQHQANPLTWDDALANYAQDYAGKCIWQHSNGPYGENLAEGYTSPILAIDGWAGEEQKYNYHKAKFSESTGHYTQLVWRNTTAVGCGAVQCNTGGSNGVNGWYLVCEYSPRGNVVGEFKQEVGKPGESSTDRLGFGGAASMSSGIRLLGALAAAYVMLAIC</sequence>
<dbReference type="GO" id="GO:0005576">
    <property type="term" value="C:extracellular region"/>
    <property type="evidence" value="ECO:0007669"/>
    <property type="project" value="InterPro"/>
</dbReference>
<gene>
    <name evidence="3" type="ORF">B0A55_06745</name>
</gene>
<feature type="chain" id="PRO_5020357819" description="SCP domain-containing protein" evidence="1">
    <location>
        <begin position="26"/>
        <end position="258"/>
    </location>
</feature>
<comment type="caution">
    <text evidence="3">The sequence shown here is derived from an EMBL/GenBank/DDBJ whole genome shotgun (WGS) entry which is preliminary data.</text>
</comment>
<name>A0A4U0X1Y5_9PEZI</name>
<protein>
    <recommendedName>
        <fullName evidence="2">SCP domain-containing protein</fullName>
    </recommendedName>
</protein>
<reference evidence="3 4" key="1">
    <citation type="submission" date="2017-03" db="EMBL/GenBank/DDBJ databases">
        <title>Genomes of endolithic fungi from Antarctica.</title>
        <authorList>
            <person name="Coleine C."/>
            <person name="Masonjones S."/>
            <person name="Stajich J.E."/>
        </authorList>
    </citation>
    <scope>NUCLEOTIDE SEQUENCE [LARGE SCALE GENOMIC DNA]</scope>
    <source>
        <strain evidence="3 4">CCFEE 5184</strain>
    </source>
</reference>
<dbReference type="Proteomes" id="UP000309340">
    <property type="component" value="Unassembled WGS sequence"/>
</dbReference>
<accession>A0A4U0X1Y5</accession>
<dbReference type="OrthoDB" id="337038at2759"/>
<proteinExistence type="predicted"/>
<feature type="signal peptide" evidence="1">
    <location>
        <begin position="1"/>
        <end position="25"/>
    </location>
</feature>
<dbReference type="InterPro" id="IPR014044">
    <property type="entry name" value="CAP_dom"/>
</dbReference>
<evidence type="ECO:0000313" key="3">
    <source>
        <dbReference type="EMBL" id="TKA70280.1"/>
    </source>
</evidence>
<keyword evidence="1" id="KW-0732">Signal</keyword>
<dbReference type="Gene3D" id="3.40.33.10">
    <property type="entry name" value="CAP"/>
    <property type="match status" value="1"/>
</dbReference>
<dbReference type="InterPro" id="IPR001283">
    <property type="entry name" value="CRISP-related"/>
</dbReference>
<evidence type="ECO:0000259" key="2">
    <source>
        <dbReference type="SMART" id="SM00198"/>
    </source>
</evidence>
<feature type="domain" description="SCP" evidence="2">
    <location>
        <begin position="84"/>
        <end position="213"/>
    </location>
</feature>
<keyword evidence="4" id="KW-1185">Reference proteome</keyword>
<dbReference type="InterPro" id="IPR018244">
    <property type="entry name" value="Allrgn_V5/Tpx1_CS"/>
</dbReference>
<dbReference type="Pfam" id="PF00188">
    <property type="entry name" value="CAP"/>
    <property type="match status" value="1"/>
</dbReference>
<evidence type="ECO:0000256" key="1">
    <source>
        <dbReference type="SAM" id="SignalP"/>
    </source>
</evidence>
<dbReference type="STRING" id="329884.A0A4U0X1Y5"/>
<dbReference type="AlphaFoldDB" id="A0A4U0X1Y5"/>
<dbReference type="InterPro" id="IPR035940">
    <property type="entry name" value="CAP_sf"/>
</dbReference>
<dbReference type="SMART" id="SM00198">
    <property type="entry name" value="SCP"/>
    <property type="match status" value="1"/>
</dbReference>
<organism evidence="3 4">
    <name type="scientific">Friedmanniomyces simplex</name>
    <dbReference type="NCBI Taxonomy" id="329884"/>
    <lineage>
        <taxon>Eukaryota</taxon>
        <taxon>Fungi</taxon>
        <taxon>Dikarya</taxon>
        <taxon>Ascomycota</taxon>
        <taxon>Pezizomycotina</taxon>
        <taxon>Dothideomycetes</taxon>
        <taxon>Dothideomycetidae</taxon>
        <taxon>Mycosphaerellales</taxon>
        <taxon>Teratosphaeriaceae</taxon>
        <taxon>Friedmanniomyces</taxon>
    </lineage>
</organism>
<dbReference type="SUPFAM" id="SSF55797">
    <property type="entry name" value="PR-1-like"/>
    <property type="match status" value="1"/>
</dbReference>
<dbReference type="EMBL" id="NAJQ01000403">
    <property type="protein sequence ID" value="TKA70280.1"/>
    <property type="molecule type" value="Genomic_DNA"/>
</dbReference>
<evidence type="ECO:0000313" key="4">
    <source>
        <dbReference type="Proteomes" id="UP000309340"/>
    </source>
</evidence>
<dbReference type="PANTHER" id="PTHR10334">
    <property type="entry name" value="CYSTEINE-RICH SECRETORY PROTEIN-RELATED"/>
    <property type="match status" value="1"/>
</dbReference>